<protein>
    <recommendedName>
        <fullName evidence="3">RNase H type-1 domain-containing protein</fullName>
    </recommendedName>
</protein>
<evidence type="ECO:0008006" key="3">
    <source>
        <dbReference type="Google" id="ProtNLM"/>
    </source>
</evidence>
<evidence type="ECO:0000313" key="2">
    <source>
        <dbReference type="Proteomes" id="UP000593572"/>
    </source>
</evidence>
<accession>A0A7J8MQM4</accession>
<keyword evidence="2" id="KW-1185">Reference proteome</keyword>
<organism evidence="1 2">
    <name type="scientific">Gossypium lobatum</name>
    <dbReference type="NCBI Taxonomy" id="34289"/>
    <lineage>
        <taxon>Eukaryota</taxon>
        <taxon>Viridiplantae</taxon>
        <taxon>Streptophyta</taxon>
        <taxon>Embryophyta</taxon>
        <taxon>Tracheophyta</taxon>
        <taxon>Spermatophyta</taxon>
        <taxon>Magnoliopsida</taxon>
        <taxon>eudicotyledons</taxon>
        <taxon>Gunneridae</taxon>
        <taxon>Pentapetalae</taxon>
        <taxon>rosids</taxon>
        <taxon>malvids</taxon>
        <taxon>Malvales</taxon>
        <taxon>Malvaceae</taxon>
        <taxon>Malvoideae</taxon>
        <taxon>Gossypium</taxon>
    </lineage>
</organism>
<gene>
    <name evidence="1" type="ORF">Golob_011667</name>
</gene>
<proteinExistence type="predicted"/>
<sequence>MAKQEGLKALKNNESICKSYGVQEDIPRVRILFDATYDNKTFRSAFGLVGWDLRGNLTVLKTIIHSNDPSPFAAEAYA</sequence>
<dbReference type="Proteomes" id="UP000593572">
    <property type="component" value="Unassembled WGS sequence"/>
</dbReference>
<comment type="caution">
    <text evidence="1">The sequence shown here is derived from an EMBL/GenBank/DDBJ whole genome shotgun (WGS) entry which is preliminary data.</text>
</comment>
<dbReference type="AlphaFoldDB" id="A0A7J8MQM4"/>
<dbReference type="EMBL" id="JABEZX010000009">
    <property type="protein sequence ID" value="MBA0566894.1"/>
    <property type="molecule type" value="Genomic_DNA"/>
</dbReference>
<evidence type="ECO:0000313" key="1">
    <source>
        <dbReference type="EMBL" id="MBA0566894.1"/>
    </source>
</evidence>
<reference evidence="1 2" key="1">
    <citation type="journal article" date="2019" name="Genome Biol. Evol.">
        <title>Insights into the evolution of the New World diploid cottons (Gossypium, subgenus Houzingenia) based on genome sequencing.</title>
        <authorList>
            <person name="Grover C.E."/>
            <person name="Arick M.A. 2nd"/>
            <person name="Thrash A."/>
            <person name="Conover J.L."/>
            <person name="Sanders W.S."/>
            <person name="Peterson D.G."/>
            <person name="Frelichowski J.E."/>
            <person name="Scheffler J.A."/>
            <person name="Scheffler B.E."/>
            <person name="Wendel J.F."/>
        </authorList>
    </citation>
    <scope>NUCLEOTIDE SEQUENCE [LARGE SCALE GENOMIC DNA]</scope>
    <source>
        <strain evidence="1">157</strain>
        <tissue evidence="1">Leaf</tissue>
    </source>
</reference>
<name>A0A7J8MQM4_9ROSI</name>